<dbReference type="KEGG" id="lak:106162924"/>
<dbReference type="GO" id="GO:0015179">
    <property type="term" value="F:L-amino acid transmembrane transporter activity"/>
    <property type="evidence" value="ECO:0007669"/>
    <property type="project" value="TreeGrafter"/>
</dbReference>
<feature type="transmembrane region" description="Helical" evidence="5">
    <location>
        <begin position="359"/>
        <end position="375"/>
    </location>
</feature>
<dbReference type="AlphaFoldDB" id="A0A1S3IEC4"/>
<evidence type="ECO:0000256" key="2">
    <source>
        <dbReference type="ARBA" id="ARBA00022692"/>
    </source>
</evidence>
<feature type="transmembrane region" description="Helical" evidence="5">
    <location>
        <begin position="131"/>
        <end position="151"/>
    </location>
</feature>
<dbReference type="STRING" id="7574.A0A1S3IEC4"/>
<keyword evidence="7" id="KW-1185">Reference proteome</keyword>
<dbReference type="Proteomes" id="UP000085678">
    <property type="component" value="Unplaced"/>
</dbReference>
<gene>
    <name evidence="8 9" type="primary">LOC106162924</name>
</gene>
<feature type="transmembrane region" description="Helical" evidence="5">
    <location>
        <begin position="422"/>
        <end position="440"/>
    </location>
</feature>
<dbReference type="PANTHER" id="PTHR22950">
    <property type="entry name" value="AMINO ACID TRANSPORTER"/>
    <property type="match status" value="1"/>
</dbReference>
<feature type="transmembrane region" description="Helical" evidence="5">
    <location>
        <begin position="310"/>
        <end position="339"/>
    </location>
</feature>
<feature type="transmembrane region" description="Helical" evidence="5">
    <location>
        <begin position="68"/>
        <end position="93"/>
    </location>
</feature>
<feature type="domain" description="Amino acid transporter transmembrane" evidence="6">
    <location>
        <begin position="39"/>
        <end position="440"/>
    </location>
</feature>
<organism evidence="7 9">
    <name type="scientific">Lingula anatina</name>
    <name type="common">Brachiopod</name>
    <name type="synonym">Lingula unguis</name>
    <dbReference type="NCBI Taxonomy" id="7574"/>
    <lineage>
        <taxon>Eukaryota</taxon>
        <taxon>Metazoa</taxon>
        <taxon>Spiralia</taxon>
        <taxon>Lophotrochozoa</taxon>
        <taxon>Brachiopoda</taxon>
        <taxon>Linguliformea</taxon>
        <taxon>Lingulata</taxon>
        <taxon>Lingulida</taxon>
        <taxon>Linguloidea</taxon>
        <taxon>Lingulidae</taxon>
        <taxon>Lingula</taxon>
    </lineage>
</organism>
<dbReference type="OrthoDB" id="1684102at2759"/>
<evidence type="ECO:0000256" key="1">
    <source>
        <dbReference type="ARBA" id="ARBA00004141"/>
    </source>
</evidence>
<feature type="transmembrane region" description="Helical" evidence="5">
    <location>
        <begin position="194"/>
        <end position="214"/>
    </location>
</feature>
<evidence type="ECO:0000259" key="6">
    <source>
        <dbReference type="Pfam" id="PF01490"/>
    </source>
</evidence>
<evidence type="ECO:0000313" key="9">
    <source>
        <dbReference type="RefSeq" id="XP_023932555.1"/>
    </source>
</evidence>
<evidence type="ECO:0000256" key="3">
    <source>
        <dbReference type="ARBA" id="ARBA00022989"/>
    </source>
</evidence>
<reference evidence="8 9" key="1">
    <citation type="submission" date="2025-04" db="UniProtKB">
        <authorList>
            <consortium name="RefSeq"/>
        </authorList>
    </citation>
    <scope>IDENTIFICATION</scope>
    <source>
        <tissue evidence="8 9">Gonads</tissue>
    </source>
</reference>
<dbReference type="PANTHER" id="PTHR22950:SF349">
    <property type="entry name" value="AMINO ACID TRANSPORTER TRANSMEMBRANE DOMAIN-CONTAINING PROTEIN"/>
    <property type="match status" value="1"/>
</dbReference>
<feature type="transmembrane region" description="Helical" evidence="5">
    <location>
        <begin position="381"/>
        <end position="401"/>
    </location>
</feature>
<name>A0A1S3IEC4_LINAN</name>
<protein>
    <submittedName>
        <fullName evidence="8 9">Proton-coupled amino acid transporter 4</fullName>
    </submittedName>
</protein>
<dbReference type="InterPro" id="IPR013057">
    <property type="entry name" value="AA_transpt_TM"/>
</dbReference>
<keyword evidence="3 5" id="KW-1133">Transmembrane helix</keyword>
<dbReference type="RefSeq" id="XP_013395811.1">
    <property type="nucleotide sequence ID" value="XM_013540357.1"/>
</dbReference>
<keyword evidence="2 5" id="KW-0812">Transmembrane</keyword>
<evidence type="ECO:0000313" key="8">
    <source>
        <dbReference type="RefSeq" id="XP_013395811.1"/>
    </source>
</evidence>
<feature type="transmembrane region" description="Helical" evidence="5">
    <location>
        <begin position="171"/>
        <end position="187"/>
    </location>
</feature>
<evidence type="ECO:0000256" key="5">
    <source>
        <dbReference type="SAM" id="Phobius"/>
    </source>
</evidence>
<proteinExistence type="predicted"/>
<evidence type="ECO:0000313" key="7">
    <source>
        <dbReference type="Proteomes" id="UP000085678"/>
    </source>
</evidence>
<dbReference type="Pfam" id="PF01490">
    <property type="entry name" value="Aa_trans"/>
    <property type="match status" value="1"/>
</dbReference>
<sequence length="457" mass="50658">MSATSSVHQEDKNELELRGLFDIQDSPEQCPTEEEKLNSNTETLMNYLKSNVGSGILGMPYAISNAGILVGTLAAMALGMLTTHCMHLLVGAAQIICDRRRISEVNYANAVEMSFQDGPEPLRRFSKASRILVDILIMIAQVGMCSVYLVFIPDHIKQVIDIFVEDNISLKWYQVIVAGILGIYIFVKHLRTLAYFSVVGNIFTVVCVVIILQYTFRNLKPVASLPLSADVSKLPIFFGMSLYAYEGINTVLPIRNKMKNKEDLLLWNGVMTLSMTISVCTFTAIGFYGYLCFGDNVKGSILLNLPTNDWLYLSVKLLYCVVIFITYGLEFYVPVHVLLPYIPFPTKNNTFCVKHGETILRILLHLLSLAIAMLIPSLGLVVSLFGALGSGALTLVFPPIMQTLTLWPDRLGACKWHLIKNMFIFILGITGCITGTYVALTNIIHCGLNPKAEVCSA</sequence>
<dbReference type="RefSeq" id="XP_023932555.1">
    <property type="nucleotide sequence ID" value="XM_024076787.1"/>
</dbReference>
<dbReference type="GeneID" id="106162924"/>
<keyword evidence="4 5" id="KW-0472">Membrane</keyword>
<dbReference type="GO" id="GO:0005774">
    <property type="term" value="C:vacuolar membrane"/>
    <property type="evidence" value="ECO:0007669"/>
    <property type="project" value="TreeGrafter"/>
</dbReference>
<comment type="subcellular location">
    <subcellularLocation>
        <location evidence="1">Membrane</location>
        <topology evidence="1">Multi-pass membrane protein</topology>
    </subcellularLocation>
</comment>
<accession>A0A1S3IEC4</accession>
<feature type="transmembrane region" description="Helical" evidence="5">
    <location>
        <begin position="234"/>
        <end position="252"/>
    </location>
</feature>
<feature type="transmembrane region" description="Helical" evidence="5">
    <location>
        <begin position="264"/>
        <end position="290"/>
    </location>
</feature>
<evidence type="ECO:0000256" key="4">
    <source>
        <dbReference type="ARBA" id="ARBA00023136"/>
    </source>
</evidence>